<dbReference type="EMBL" id="KV449261">
    <property type="protein sequence ID" value="OAX31749.1"/>
    <property type="molecule type" value="Genomic_DNA"/>
</dbReference>
<reference evidence="1 2" key="1">
    <citation type="submission" date="2016-06" db="EMBL/GenBank/DDBJ databases">
        <title>Comparative genomics of the ectomycorrhizal sister species Rhizopogon vinicolor and Rhizopogon vesiculosus (Basidiomycota: Boletales) reveals a divergence of the mating type B locus.</title>
        <authorList>
            <consortium name="DOE Joint Genome Institute"/>
            <person name="Mujic A.B."/>
            <person name="Kuo A."/>
            <person name="Tritt A."/>
            <person name="Lipzen A."/>
            <person name="Chen C."/>
            <person name="Johnson J."/>
            <person name="Sharma A."/>
            <person name="Barry K."/>
            <person name="Grigoriev I.V."/>
            <person name="Spatafora J.W."/>
        </authorList>
    </citation>
    <scope>NUCLEOTIDE SEQUENCE [LARGE SCALE GENOMIC DNA]</scope>
    <source>
        <strain evidence="1 2">AM-OR11-026</strain>
    </source>
</reference>
<dbReference type="InParanoid" id="A0A1B7MGN4"/>
<accession>A0A1B7MGN4</accession>
<dbReference type="Pfam" id="PF18759">
    <property type="entry name" value="Plavaka"/>
    <property type="match status" value="2"/>
</dbReference>
<protein>
    <submittedName>
        <fullName evidence="1">Uncharacterized protein</fullName>
    </submittedName>
</protein>
<keyword evidence="2" id="KW-1185">Reference proteome</keyword>
<proteinExistence type="predicted"/>
<name>A0A1B7MGN4_9AGAM</name>
<evidence type="ECO:0000313" key="2">
    <source>
        <dbReference type="Proteomes" id="UP000092154"/>
    </source>
</evidence>
<dbReference type="AlphaFoldDB" id="A0A1B7MGN4"/>
<dbReference type="OrthoDB" id="2418900at2759"/>
<evidence type="ECO:0000313" key="1">
    <source>
        <dbReference type="EMBL" id="OAX31749.1"/>
    </source>
</evidence>
<organism evidence="1 2">
    <name type="scientific">Rhizopogon vinicolor AM-OR11-026</name>
    <dbReference type="NCBI Taxonomy" id="1314800"/>
    <lineage>
        <taxon>Eukaryota</taxon>
        <taxon>Fungi</taxon>
        <taxon>Dikarya</taxon>
        <taxon>Basidiomycota</taxon>
        <taxon>Agaricomycotina</taxon>
        <taxon>Agaricomycetes</taxon>
        <taxon>Agaricomycetidae</taxon>
        <taxon>Boletales</taxon>
        <taxon>Suillineae</taxon>
        <taxon>Rhizopogonaceae</taxon>
        <taxon>Rhizopogon</taxon>
    </lineage>
</organism>
<gene>
    <name evidence="1" type="ORF">K503DRAFT_794902</name>
</gene>
<dbReference type="InterPro" id="IPR041078">
    <property type="entry name" value="Plavaka"/>
</dbReference>
<dbReference type="Proteomes" id="UP000092154">
    <property type="component" value="Unassembled WGS sequence"/>
</dbReference>
<sequence length="477" mass="54443">MKMRMLRCWMRVSQWAIQDGIGQRSLDRLLLITRVADTLQLTFHNTRGMHNIISSIPSCAQCSTSYLSFPDNPEEKHMVQYRKPLEAICTLLGNPAHANDIVYKPCKMWTGKWWNAVLELLPVGAAVSPVIIATDKMQLTQFSGSKSAYPVYLTLGNIPRAVRHKPSQQACILIGYLSIEKILGSKLTKKDKSLWVQCLFHDSMRTVLEPLKEVGMTGMEVTGGDGKVRMVYPILACYIVDYPEQCLVTCSNISGTIQHPFWEGFPYANIHLSITPDILHQLYQGIFKHALSQVSGRESKDMAYILLCYLIGKVPRWVLLAFRSLLNFIYLTQYPSHDDQTLRYLQDALETFHKHKDILIQLHMCSHFDILKVHSLVHYINSICQFGATNNYNMEAFERLHIDLAKDVWRSTNKREECPQMRISAFQLYLDRVDHPPTIPASIPQPPNILITKLPSRVAQSLQNIIDTHHCPGPISD</sequence>